<keyword evidence="3" id="KW-1185">Reference proteome</keyword>
<feature type="compositionally biased region" description="Basic and acidic residues" evidence="1">
    <location>
        <begin position="575"/>
        <end position="594"/>
    </location>
</feature>
<feature type="compositionally biased region" description="Acidic residues" evidence="1">
    <location>
        <begin position="472"/>
        <end position="481"/>
    </location>
</feature>
<feature type="compositionally biased region" description="Basic and acidic residues" evidence="1">
    <location>
        <begin position="487"/>
        <end position="521"/>
    </location>
</feature>
<name>A0A9P4H5E5_9PLEO</name>
<evidence type="ECO:0000313" key="2">
    <source>
        <dbReference type="EMBL" id="KAF2028508.1"/>
    </source>
</evidence>
<evidence type="ECO:0000256" key="1">
    <source>
        <dbReference type="SAM" id="MobiDB-lite"/>
    </source>
</evidence>
<feature type="region of interest" description="Disordered" evidence="1">
    <location>
        <begin position="701"/>
        <end position="792"/>
    </location>
</feature>
<feature type="compositionally biased region" description="Low complexity" evidence="1">
    <location>
        <begin position="746"/>
        <end position="757"/>
    </location>
</feature>
<sequence>MSERKKDYKGPQSGWDAFDQDKNRNWAASQKVVRDRKNLDTGKGEAFYTHGQGEGIILDSSSSEDEKEASKPAKKTGFDLKGLLGEAKKGAPDVAHKAAKKNVDQPSTADLTAGHIAKIQDILNALSKHGSTAQNTQQGRRKNLFVPDAPVDINGDPNFSKDAVYYKSHASTTNKVSRVPYSVSDTNYTCNQGPHHKRCERHRAPQHRKTGVSLCGENHVRMSVQWSPDDPENRKGTWRFDIQEHFESFDNPHWKREDHERALAAKPGCCPIEPKWRTKKLAERIVEDYNDEQCNLARRAVLDPKGREYTTRRPHWGGKDPFTPSPNASTRASHEYGAALDVVRVEKELRVLLQAWYKSKVEPEKRMNGGTTASANVTWANKIADLQTKRAIQGELEKDELLKSVINGLQQQKVKVKMTEEKERYKVTSKVEKNATRHEEVDGARQKEKAEAAELAPKLLRKPQARTPVFDDSVEGSEECDAVQAPKRSEKKPAPRELTAEERKLLKQMKKAGEEEAKGTIEEEDEAPAVQLQDTEERNDKESASDKLAKESVQEKDLTSTKKVEPSSTKTSTLKVEKKIKADPKVKADPEPKLTKRKASVATIDDESVPKKGRKTCKSVAIIEDSDEETDYELLAAPELELPGQREGWKFGEALDEKVEQIVKVVQTDKLGKMESVGGVVVEQGTTIVKEVERIRKSDHVVEKKAGTAHEHKDVLAQAPAVAPTDSTSDFIRTQTVIEEVEDRISTPPASSSQSSPVGTAGNISSTTPSSPRKRKPSTLESSDDDAINASKKAKKVSFLPEIVSPVNKPRKMSIPYLVDVEGDTKW</sequence>
<accession>A0A9P4H5E5</accession>
<dbReference type="AlphaFoldDB" id="A0A9P4H5E5"/>
<feature type="compositionally biased region" description="Basic and acidic residues" evidence="1">
    <location>
        <begin position="701"/>
        <end position="715"/>
    </location>
</feature>
<protein>
    <submittedName>
        <fullName evidence="2">Uncharacterized protein</fullName>
    </submittedName>
</protein>
<evidence type="ECO:0000313" key="3">
    <source>
        <dbReference type="Proteomes" id="UP000799777"/>
    </source>
</evidence>
<dbReference type="OrthoDB" id="3800747at2759"/>
<feature type="region of interest" description="Disordered" evidence="1">
    <location>
        <begin position="308"/>
        <end position="330"/>
    </location>
</feature>
<organism evidence="2 3">
    <name type="scientific">Setomelanomma holmii</name>
    <dbReference type="NCBI Taxonomy" id="210430"/>
    <lineage>
        <taxon>Eukaryota</taxon>
        <taxon>Fungi</taxon>
        <taxon>Dikarya</taxon>
        <taxon>Ascomycota</taxon>
        <taxon>Pezizomycotina</taxon>
        <taxon>Dothideomycetes</taxon>
        <taxon>Pleosporomycetidae</taxon>
        <taxon>Pleosporales</taxon>
        <taxon>Pleosporineae</taxon>
        <taxon>Phaeosphaeriaceae</taxon>
        <taxon>Setomelanomma</taxon>
    </lineage>
</organism>
<feature type="compositionally biased region" description="Polar residues" evidence="1">
    <location>
        <begin position="725"/>
        <end position="737"/>
    </location>
</feature>
<comment type="caution">
    <text evidence="2">The sequence shown here is derived from an EMBL/GenBank/DDBJ whole genome shotgun (WGS) entry which is preliminary data.</text>
</comment>
<proteinExistence type="predicted"/>
<gene>
    <name evidence="2" type="ORF">EK21DRAFT_69636</name>
</gene>
<feature type="region of interest" description="Disordered" evidence="1">
    <location>
        <begin position="1"/>
        <end position="79"/>
    </location>
</feature>
<dbReference type="EMBL" id="ML978212">
    <property type="protein sequence ID" value="KAF2028508.1"/>
    <property type="molecule type" value="Genomic_DNA"/>
</dbReference>
<feature type="region of interest" description="Disordered" evidence="1">
    <location>
        <begin position="428"/>
        <end position="610"/>
    </location>
</feature>
<feature type="compositionally biased region" description="Basic and acidic residues" evidence="1">
    <location>
        <begin position="428"/>
        <end position="452"/>
    </location>
</feature>
<reference evidence="2" key="1">
    <citation type="journal article" date="2020" name="Stud. Mycol.">
        <title>101 Dothideomycetes genomes: a test case for predicting lifestyles and emergence of pathogens.</title>
        <authorList>
            <person name="Haridas S."/>
            <person name="Albert R."/>
            <person name="Binder M."/>
            <person name="Bloem J."/>
            <person name="Labutti K."/>
            <person name="Salamov A."/>
            <person name="Andreopoulos B."/>
            <person name="Baker S."/>
            <person name="Barry K."/>
            <person name="Bills G."/>
            <person name="Bluhm B."/>
            <person name="Cannon C."/>
            <person name="Castanera R."/>
            <person name="Culley D."/>
            <person name="Daum C."/>
            <person name="Ezra D."/>
            <person name="Gonzalez J."/>
            <person name="Henrissat B."/>
            <person name="Kuo A."/>
            <person name="Liang C."/>
            <person name="Lipzen A."/>
            <person name="Lutzoni F."/>
            <person name="Magnuson J."/>
            <person name="Mondo S."/>
            <person name="Nolan M."/>
            <person name="Ohm R."/>
            <person name="Pangilinan J."/>
            <person name="Park H.-J."/>
            <person name="Ramirez L."/>
            <person name="Alfaro M."/>
            <person name="Sun H."/>
            <person name="Tritt A."/>
            <person name="Yoshinaga Y."/>
            <person name="Zwiers L.-H."/>
            <person name="Turgeon B."/>
            <person name="Goodwin S."/>
            <person name="Spatafora J."/>
            <person name="Crous P."/>
            <person name="Grigoriev I."/>
        </authorList>
    </citation>
    <scope>NUCLEOTIDE SEQUENCE</scope>
    <source>
        <strain evidence="2">CBS 110217</strain>
    </source>
</reference>
<feature type="compositionally biased region" description="Polar residues" evidence="1">
    <location>
        <begin position="762"/>
        <end position="771"/>
    </location>
</feature>
<dbReference type="Proteomes" id="UP000799777">
    <property type="component" value="Unassembled WGS sequence"/>
</dbReference>
<feature type="compositionally biased region" description="Basic and acidic residues" evidence="1">
    <location>
        <begin position="32"/>
        <end position="43"/>
    </location>
</feature>
<feature type="compositionally biased region" description="Basic and acidic residues" evidence="1">
    <location>
        <begin position="535"/>
        <end position="565"/>
    </location>
</feature>